<proteinExistence type="inferred from homology"/>
<feature type="transmembrane region" description="Helical" evidence="9">
    <location>
        <begin position="401"/>
        <end position="423"/>
    </location>
</feature>
<feature type="transmembrane region" description="Helical" evidence="9">
    <location>
        <begin position="355"/>
        <end position="381"/>
    </location>
</feature>
<dbReference type="Gene3D" id="1.10.3720.10">
    <property type="entry name" value="MetI-like"/>
    <property type="match status" value="1"/>
</dbReference>
<evidence type="ECO:0000256" key="6">
    <source>
        <dbReference type="ARBA" id="ARBA00022692"/>
    </source>
</evidence>
<evidence type="ECO:0000256" key="3">
    <source>
        <dbReference type="ARBA" id="ARBA00016864"/>
    </source>
</evidence>
<evidence type="ECO:0000256" key="5">
    <source>
        <dbReference type="ARBA" id="ARBA00022475"/>
    </source>
</evidence>
<name>A0ABU7LWL0_9PROT</name>
<feature type="domain" description="ABC transmembrane type-1" evidence="11">
    <location>
        <begin position="356"/>
        <end position="567"/>
    </location>
</feature>
<dbReference type="SUPFAM" id="SSF161098">
    <property type="entry name" value="MetI-like"/>
    <property type="match status" value="1"/>
</dbReference>
<comment type="caution">
    <text evidence="12">The sequence shown here is derived from an EMBL/GenBank/DDBJ whole genome shotgun (WGS) entry which is preliminary data.</text>
</comment>
<dbReference type="CDD" id="cd06261">
    <property type="entry name" value="TM_PBP2"/>
    <property type="match status" value="1"/>
</dbReference>
<feature type="transmembrane region" description="Helical" evidence="9">
    <location>
        <begin position="550"/>
        <end position="570"/>
    </location>
</feature>
<keyword evidence="8 9" id="KW-0472">Membrane</keyword>
<dbReference type="InterPro" id="IPR024573">
    <property type="entry name" value="DUF3333"/>
</dbReference>
<dbReference type="InterPro" id="IPR005672">
    <property type="entry name" value="Phosphate_PstA"/>
</dbReference>
<dbReference type="RefSeq" id="WP_330195392.1">
    <property type="nucleotide sequence ID" value="NZ_JAZDRO010000001.1"/>
</dbReference>
<keyword evidence="13" id="KW-1185">Reference proteome</keyword>
<feature type="transmembrane region" description="Helical" evidence="9">
    <location>
        <begin position="477"/>
        <end position="498"/>
    </location>
</feature>
<dbReference type="PANTHER" id="PTHR43470:SF5">
    <property type="entry name" value="PHOSPHATE TRANSPORT SYSTEM PERMEASE PROTEIN PSTA"/>
    <property type="match status" value="1"/>
</dbReference>
<keyword evidence="6 9" id="KW-0812">Transmembrane</keyword>
<evidence type="ECO:0000256" key="8">
    <source>
        <dbReference type="ARBA" id="ARBA00023136"/>
    </source>
</evidence>
<reference evidence="12 13" key="1">
    <citation type="submission" date="2024-01" db="EMBL/GenBank/DDBJ databases">
        <title>Hyphobacterium bacterium isolated from marine sediment.</title>
        <authorList>
            <person name="Zhao S."/>
        </authorList>
    </citation>
    <scope>NUCLEOTIDE SEQUENCE [LARGE SCALE GENOMIC DNA]</scope>
    <source>
        <strain evidence="12 13">Y60-23</strain>
    </source>
</reference>
<evidence type="ECO:0000256" key="4">
    <source>
        <dbReference type="ARBA" id="ARBA00022448"/>
    </source>
</evidence>
<keyword evidence="5 9" id="KW-1003">Cell membrane</keyword>
<evidence type="ECO:0000256" key="7">
    <source>
        <dbReference type="ARBA" id="ARBA00022989"/>
    </source>
</evidence>
<gene>
    <name evidence="12" type="primary">pstA</name>
    <name evidence="12" type="ORF">V0U35_04145</name>
</gene>
<comment type="similarity">
    <text evidence="2 9">Belongs to the binding-protein-dependent transport system permease family. CysTW subfamily.</text>
</comment>
<evidence type="ECO:0000259" key="11">
    <source>
        <dbReference type="PROSITE" id="PS50928"/>
    </source>
</evidence>
<feature type="transmembrane region" description="Helical" evidence="9">
    <location>
        <begin position="27"/>
        <end position="49"/>
    </location>
</feature>
<dbReference type="Proteomes" id="UP001310692">
    <property type="component" value="Unassembled WGS sequence"/>
</dbReference>
<keyword evidence="10" id="KW-0175">Coiled coil</keyword>
<evidence type="ECO:0000256" key="1">
    <source>
        <dbReference type="ARBA" id="ARBA00004651"/>
    </source>
</evidence>
<organism evidence="12 13">
    <name type="scientific">Hyphobacterium marinum</name>
    <dbReference type="NCBI Taxonomy" id="3116574"/>
    <lineage>
        <taxon>Bacteria</taxon>
        <taxon>Pseudomonadati</taxon>
        <taxon>Pseudomonadota</taxon>
        <taxon>Alphaproteobacteria</taxon>
        <taxon>Maricaulales</taxon>
        <taxon>Maricaulaceae</taxon>
        <taxon>Hyphobacterium</taxon>
    </lineage>
</organism>
<sequence length="578" mass="61868">MTDATSIREAVERRLAKRYRAEARFRSFGIAAICFAIAVLLLLLGSIGYQSISAFTVNELSLPVTLERERVDPRGDGSPESLRAGSYNGILQDALREQFPSVTERAQLRELFALYTPLNAARLLNEVAENPGLVGQTIYFDMPISDHADLYLQGRITDSVRAEQSVAASPSGVSGEVSIRTDEPAFASLMAAAQNDLTERAEALERRASRYRNRAEGMDAGSAAERLISDAATAEAQAEVLRASAASALEETSLSSDLQSRLVEINGGVVKVETISQGGRVATGRALLPLVSADAANSWTIRTIEVPETERRFSDAQIVWTDALADAGLVTERFNTYLFTNADSREPELAGVQGALIGSILTMFVTMLLAVPIGVFTAIYLEEFAPKNKLTDLIEVNINNLAAVPSIVFGLLGLAVFINFFGLPRSAPLVGGMVLALMTLPTVIISSRAALKAVPPSIREAALGVGASRTQTVFHHVLPLALPGILTGSIIGLAQALGETAPLLMIGMVAFIADAPSLAPGGLTEPATVMPVQIYLWSDGAERAFEARTAAAIIVLLALMIAFNALAVFLRRRFEKRW</sequence>
<accession>A0ABU7LWL0</accession>
<comment type="subcellular location">
    <subcellularLocation>
        <location evidence="9">Cell inner membrane</location>
        <topology evidence="9">Multi-pass membrane protein</topology>
    </subcellularLocation>
    <subcellularLocation>
        <location evidence="1">Cell membrane</location>
        <topology evidence="1">Multi-pass membrane protein</topology>
    </subcellularLocation>
</comment>
<feature type="transmembrane region" description="Helical" evidence="9">
    <location>
        <begin position="429"/>
        <end position="451"/>
    </location>
</feature>
<dbReference type="PANTHER" id="PTHR43470">
    <property type="entry name" value="PHOSPHATE TRANSPORT SYSTEM PERMEASE PROTEIN PSTA-RELATED"/>
    <property type="match status" value="1"/>
</dbReference>
<keyword evidence="4" id="KW-0813">Transport</keyword>
<evidence type="ECO:0000256" key="9">
    <source>
        <dbReference type="RuleBase" id="RU363043"/>
    </source>
</evidence>
<keyword evidence="7 9" id="KW-1133">Transmembrane helix</keyword>
<dbReference type="EMBL" id="JAZDRO010000001">
    <property type="protein sequence ID" value="MEE2565861.1"/>
    <property type="molecule type" value="Genomic_DNA"/>
</dbReference>
<dbReference type="NCBIfam" id="TIGR00974">
    <property type="entry name" value="3a0107s02c"/>
    <property type="match status" value="1"/>
</dbReference>
<evidence type="ECO:0000256" key="10">
    <source>
        <dbReference type="SAM" id="Coils"/>
    </source>
</evidence>
<protein>
    <recommendedName>
        <fullName evidence="3 9">Phosphate transport system permease protein PstA</fullName>
    </recommendedName>
</protein>
<evidence type="ECO:0000313" key="12">
    <source>
        <dbReference type="EMBL" id="MEE2565861.1"/>
    </source>
</evidence>
<dbReference type="Pfam" id="PF00528">
    <property type="entry name" value="BPD_transp_1"/>
    <property type="match status" value="1"/>
</dbReference>
<dbReference type="PROSITE" id="PS50928">
    <property type="entry name" value="ABC_TM1"/>
    <property type="match status" value="1"/>
</dbReference>
<dbReference type="InterPro" id="IPR000515">
    <property type="entry name" value="MetI-like"/>
</dbReference>
<dbReference type="InterPro" id="IPR035906">
    <property type="entry name" value="MetI-like_sf"/>
</dbReference>
<dbReference type="Pfam" id="PF11812">
    <property type="entry name" value="DUF3333"/>
    <property type="match status" value="1"/>
</dbReference>
<feature type="coiled-coil region" evidence="10">
    <location>
        <begin position="194"/>
        <end position="251"/>
    </location>
</feature>
<evidence type="ECO:0000313" key="13">
    <source>
        <dbReference type="Proteomes" id="UP001310692"/>
    </source>
</evidence>
<evidence type="ECO:0000256" key="2">
    <source>
        <dbReference type="ARBA" id="ARBA00007069"/>
    </source>
</evidence>